<dbReference type="Proteomes" id="UP000477285">
    <property type="component" value="Unassembled WGS sequence"/>
</dbReference>
<dbReference type="PANTHER" id="PTHR43283">
    <property type="entry name" value="BETA-LACTAMASE-RELATED"/>
    <property type="match status" value="1"/>
</dbReference>
<dbReference type="InterPro" id="IPR050789">
    <property type="entry name" value="Diverse_Enzym_Activities"/>
</dbReference>
<sequence length="474" mass="53847">MIKNKPEAYGISSDNLLCMVQELETFVEDIHSISVVCDNDVIFSKCIQPYTEEPMQMLHSFSKSMNSIAVGIAIDEGKLHLDDLVIDYFKEYLPEEYDKRIDQLTVRNLLTMAANSCRLSTCFRGVTDSWITHYFTYKLPHDPGTVFQYDTGASYMLSSLVTKTMHKNVLALMKERVLKPMGITDIEWLESPEGNTVGGWGLYLKTPDIAKIAILLANMGKWNGKTLIPEEYLKEATRKQIDTPEEKYPVCGYGYQYWITADHSFGVYGAFGNVIVVNPEKKLAVAITAGASDKNGNPNRLISKIVNEKLFIPTERGTLETDVDGEKKLKKYLDDLCLPYPEGAKNSCLEGKWFDKTLSFEENDRKIQSIEINRKTENELLINFHLKDRLVSVEAGFENWITQEAVFDDPHHFLNSFSYAFKDDKTLVIKQYWLNMSGYDIYTLHFQDDSVNGMIITSVKLGGAVPIELSGNIQ</sequence>
<reference evidence="2 3" key="1">
    <citation type="journal article" date="2019" name="Nat. Med.">
        <title>A library of human gut bacterial isolates paired with longitudinal multiomics data enables mechanistic microbiome research.</title>
        <authorList>
            <person name="Poyet M."/>
            <person name="Groussin M."/>
            <person name="Gibbons S.M."/>
            <person name="Avila-Pacheco J."/>
            <person name="Jiang X."/>
            <person name="Kearney S.M."/>
            <person name="Perrotta A.R."/>
            <person name="Berdy B."/>
            <person name="Zhao S."/>
            <person name="Lieberman T.D."/>
            <person name="Swanson P.K."/>
            <person name="Smith M."/>
            <person name="Roesemann S."/>
            <person name="Alexander J.E."/>
            <person name="Rich S.A."/>
            <person name="Livny J."/>
            <person name="Vlamakis H."/>
            <person name="Clish C."/>
            <person name="Bullock K."/>
            <person name="Deik A."/>
            <person name="Scott J."/>
            <person name="Pierce K.A."/>
            <person name="Xavier R.J."/>
            <person name="Alm E.J."/>
        </authorList>
    </citation>
    <scope>NUCLEOTIDE SEQUENCE [LARGE SCALE GENOMIC DNA]</scope>
    <source>
        <strain evidence="2 3">BIOML-A1</strain>
    </source>
</reference>
<feature type="domain" description="Beta-lactamase-related" evidence="1">
    <location>
        <begin position="33"/>
        <end position="289"/>
    </location>
</feature>
<name>A0A6L8T0A6_9FIRM</name>
<dbReference type="PANTHER" id="PTHR43283:SF7">
    <property type="entry name" value="BETA-LACTAMASE-RELATED DOMAIN-CONTAINING PROTEIN"/>
    <property type="match status" value="1"/>
</dbReference>
<gene>
    <name evidence="2" type="ORF">GT728_07190</name>
</gene>
<evidence type="ECO:0000259" key="1">
    <source>
        <dbReference type="Pfam" id="PF00144"/>
    </source>
</evidence>
<protein>
    <submittedName>
        <fullName evidence="2">Serine hydrolase</fullName>
    </submittedName>
</protein>
<dbReference type="InterPro" id="IPR012338">
    <property type="entry name" value="Beta-lactam/transpept-like"/>
</dbReference>
<dbReference type="Gene3D" id="3.40.710.10">
    <property type="entry name" value="DD-peptidase/beta-lactamase superfamily"/>
    <property type="match status" value="1"/>
</dbReference>
<evidence type="ECO:0000313" key="2">
    <source>
        <dbReference type="EMBL" id="MZL32989.1"/>
    </source>
</evidence>
<proteinExistence type="predicted"/>
<comment type="caution">
    <text evidence="2">The sequence shown here is derived from an EMBL/GenBank/DDBJ whole genome shotgun (WGS) entry which is preliminary data.</text>
</comment>
<organism evidence="2 3">
    <name type="scientific">Blautia wexlerae</name>
    <dbReference type="NCBI Taxonomy" id="418240"/>
    <lineage>
        <taxon>Bacteria</taxon>
        <taxon>Bacillati</taxon>
        <taxon>Bacillota</taxon>
        <taxon>Clostridia</taxon>
        <taxon>Lachnospirales</taxon>
        <taxon>Lachnospiraceae</taxon>
        <taxon>Blautia</taxon>
    </lineage>
</organism>
<dbReference type="EMBL" id="WWVQ01000013">
    <property type="protein sequence ID" value="MZL32989.1"/>
    <property type="molecule type" value="Genomic_DNA"/>
</dbReference>
<dbReference type="GO" id="GO:0016787">
    <property type="term" value="F:hydrolase activity"/>
    <property type="evidence" value="ECO:0007669"/>
    <property type="project" value="UniProtKB-KW"/>
</dbReference>
<keyword evidence="2" id="KW-0378">Hydrolase</keyword>
<evidence type="ECO:0000313" key="3">
    <source>
        <dbReference type="Proteomes" id="UP000477285"/>
    </source>
</evidence>
<dbReference type="InterPro" id="IPR001466">
    <property type="entry name" value="Beta-lactam-related"/>
</dbReference>
<dbReference type="Pfam" id="PF00144">
    <property type="entry name" value="Beta-lactamase"/>
    <property type="match status" value="1"/>
</dbReference>
<dbReference type="AlphaFoldDB" id="A0A6L8T0A6"/>
<dbReference type="SUPFAM" id="SSF56601">
    <property type="entry name" value="beta-lactamase/transpeptidase-like"/>
    <property type="match status" value="1"/>
</dbReference>
<accession>A0A6L8T0A6</accession>
<dbReference type="GeneID" id="75080489"/>
<dbReference type="RefSeq" id="WP_022380032.1">
    <property type="nucleotide sequence ID" value="NZ_JAAIPI010000001.1"/>
</dbReference>